<comment type="caution">
    <text evidence="1">The sequence shown here is derived from an EMBL/GenBank/DDBJ whole genome shotgun (WGS) entry which is preliminary data.</text>
</comment>
<organism evidence="1 2">
    <name type="scientific">Saponaria officinalis</name>
    <name type="common">Common soapwort</name>
    <name type="synonym">Lychnis saponaria</name>
    <dbReference type="NCBI Taxonomy" id="3572"/>
    <lineage>
        <taxon>Eukaryota</taxon>
        <taxon>Viridiplantae</taxon>
        <taxon>Streptophyta</taxon>
        <taxon>Embryophyta</taxon>
        <taxon>Tracheophyta</taxon>
        <taxon>Spermatophyta</taxon>
        <taxon>Magnoliopsida</taxon>
        <taxon>eudicotyledons</taxon>
        <taxon>Gunneridae</taxon>
        <taxon>Pentapetalae</taxon>
        <taxon>Caryophyllales</taxon>
        <taxon>Caryophyllaceae</taxon>
        <taxon>Caryophylleae</taxon>
        <taxon>Saponaria</taxon>
    </lineage>
</organism>
<dbReference type="CDD" id="cd01610">
    <property type="entry name" value="PAP2_like"/>
    <property type="match status" value="1"/>
</dbReference>
<dbReference type="PANTHER" id="PTHR31446">
    <property type="entry name" value="ACID PHOSPHATASE/VANADIUM-DEPENDENT HALOPEROXIDASE-RELATED PROTEIN"/>
    <property type="match status" value="1"/>
</dbReference>
<dbReference type="Pfam" id="PF02681">
    <property type="entry name" value="DUF212"/>
    <property type="match status" value="1"/>
</dbReference>
<reference evidence="1" key="1">
    <citation type="submission" date="2024-03" db="EMBL/GenBank/DDBJ databases">
        <title>WGS assembly of Saponaria officinalis var. Norfolk2.</title>
        <authorList>
            <person name="Jenkins J."/>
            <person name="Shu S."/>
            <person name="Grimwood J."/>
            <person name="Barry K."/>
            <person name="Goodstein D."/>
            <person name="Schmutz J."/>
            <person name="Leebens-Mack J."/>
            <person name="Osbourn A."/>
        </authorList>
    </citation>
    <scope>NUCLEOTIDE SEQUENCE [LARGE SCALE GENOMIC DNA]</scope>
    <source>
        <strain evidence="1">JIC</strain>
    </source>
</reference>
<accession>A0AAW1NBB0</accession>
<proteinExistence type="predicted"/>
<dbReference type="Proteomes" id="UP001443914">
    <property type="component" value="Unassembled WGS sequence"/>
</dbReference>
<dbReference type="EMBL" id="JBDFQZ010000001">
    <property type="protein sequence ID" value="KAK9758076.1"/>
    <property type="molecule type" value="Genomic_DNA"/>
</dbReference>
<evidence type="ECO:0000313" key="2">
    <source>
        <dbReference type="Proteomes" id="UP001443914"/>
    </source>
</evidence>
<dbReference type="PANTHER" id="PTHR31446:SF29">
    <property type="entry name" value="ACID PHOSPHATASE_VANADIUM-DEPENDENT HALOPEROXIDASE-RELATED PROTEIN"/>
    <property type="match status" value="1"/>
</dbReference>
<protein>
    <recommendedName>
        <fullName evidence="3">Acid phosphatase/vanadium-dependent haloperoxidase-related protein</fullName>
    </recommendedName>
</protein>
<gene>
    <name evidence="1" type="ORF">RND81_01G205000</name>
</gene>
<keyword evidence="2" id="KW-1185">Reference proteome</keyword>
<evidence type="ECO:0008006" key="3">
    <source>
        <dbReference type="Google" id="ProtNLM"/>
    </source>
</evidence>
<evidence type="ECO:0000313" key="1">
    <source>
        <dbReference type="EMBL" id="KAK9758076.1"/>
    </source>
</evidence>
<sequence length="227" mass="24944">MNFTKIKPYLTSHTYSSPKLFNHTKITQKTQKKPHLCSSHTKFPHNHSKISWVFSYTKNPSINTIVYNQKNQITPLVATLSGNSTFVSGLFALVLAQCTKMLLSFFVEKKLNLRTLCSSGGMPSSHSALCTALTTSVGICHGVSDSLFSVCLGFSVIVMYDAIGVRRHAGMQAQVLNKIIEDLFQGHPISERKLKELLGHTPSQVFAGALLGIAVAWYCCQGRPAPI</sequence>
<dbReference type="AlphaFoldDB" id="A0AAW1NBB0"/>
<name>A0AAW1NBB0_SAPOF</name>
<dbReference type="InterPro" id="IPR003832">
    <property type="entry name" value="DUF212"/>
</dbReference>